<evidence type="ECO:0008006" key="5">
    <source>
        <dbReference type="Google" id="ProtNLM"/>
    </source>
</evidence>
<keyword evidence="2" id="KW-0732">Signal</keyword>
<dbReference type="AlphaFoldDB" id="A0A142VTF5"/>
<evidence type="ECO:0000313" key="4">
    <source>
        <dbReference type="Proteomes" id="UP000076234"/>
    </source>
</evidence>
<dbReference type="EMBL" id="CP013342">
    <property type="protein sequence ID" value="AMU93070.1"/>
    <property type="molecule type" value="Genomic_DNA"/>
</dbReference>
<evidence type="ECO:0000313" key="3">
    <source>
        <dbReference type="EMBL" id="AMU93070.1"/>
    </source>
</evidence>
<evidence type="ECO:0000256" key="2">
    <source>
        <dbReference type="SAM" id="SignalP"/>
    </source>
</evidence>
<dbReference type="KEGG" id="ster:AOA14_00400"/>
<reference evidence="3 4" key="2">
    <citation type="journal article" date="2016" name="Genome Announc.">
        <title>Complete Genome Sequence of Sphingopyxis terrae Strain 203-1 (NBRC 111660), a Polyethylene Glycol Degrader.</title>
        <authorList>
            <person name="Ohtsubo Y."/>
            <person name="Nonoyama S."/>
            <person name="Nagata Y."/>
            <person name="Numata M."/>
            <person name="Tsuchikane K."/>
            <person name="Hosoyama A."/>
            <person name="Yamazoe A."/>
            <person name="Tsuda M."/>
            <person name="Fujita N."/>
            <person name="Kawai F."/>
        </authorList>
    </citation>
    <scope>NUCLEOTIDE SEQUENCE [LARGE SCALE GENOMIC DNA]</scope>
    <source>
        <strain evidence="3 4">203-1</strain>
    </source>
</reference>
<dbReference type="STRING" id="1219058.AOA14_00400"/>
<dbReference type="Proteomes" id="UP000076234">
    <property type="component" value="Chromosome"/>
</dbReference>
<evidence type="ECO:0000256" key="1">
    <source>
        <dbReference type="SAM" id="MobiDB-lite"/>
    </source>
</evidence>
<feature type="region of interest" description="Disordered" evidence="1">
    <location>
        <begin position="24"/>
        <end position="62"/>
    </location>
</feature>
<sequence>MRRIFLTSVAALCITLTASGCGDKQAAGGTDAGTATSASSQPVTAAAQPAQPAAAPPAKCDSYTDDLTDRDWAIIYYAMTGLAPPREKWADEALSGLDRGLGAEEAWKRANAQVDTQWNAIKDVRCVTLRTRADPKDYDPGLGGIPLGAFAPDAFYPFRDGAMQIALKFRNADKARVWKMSADKAAALKADSWLGNLGLVIRARLVASRPSGNGGTIEAEVVGFDLEPSEYSRITRETVMVQP</sequence>
<reference evidence="4" key="1">
    <citation type="submission" date="2015-11" db="EMBL/GenBank/DDBJ databases">
        <title>Complete genome sequence of a polyethylene glycol-degrading strain Sphingopyxis terrae strain 203-1 (NBRC 15098).</title>
        <authorList>
            <person name="Yoshiyuki O."/>
            <person name="Shouta N."/>
            <person name="Nagata Y."/>
            <person name="Numata M."/>
            <person name="Tsuchikane K."/>
            <person name="Hosoyama A."/>
            <person name="Yamazoe A."/>
            <person name="Tsuda M."/>
            <person name="Fujita N."/>
            <person name="Kawai F."/>
        </authorList>
    </citation>
    <scope>NUCLEOTIDE SEQUENCE [LARGE SCALE GENOMIC DNA]</scope>
    <source>
        <strain evidence="4">203-1</strain>
    </source>
</reference>
<dbReference type="RefSeq" id="WP_062900380.1">
    <property type="nucleotide sequence ID" value="NZ_CP013342.1"/>
</dbReference>
<protein>
    <recommendedName>
        <fullName evidence="5">Lipoprotein</fullName>
    </recommendedName>
</protein>
<accession>A0A142VTF5</accession>
<feature type="compositionally biased region" description="Low complexity" evidence="1">
    <location>
        <begin position="26"/>
        <end position="58"/>
    </location>
</feature>
<feature type="chain" id="PRO_5007502247" description="Lipoprotein" evidence="2">
    <location>
        <begin position="21"/>
        <end position="243"/>
    </location>
</feature>
<feature type="signal peptide" evidence="2">
    <location>
        <begin position="1"/>
        <end position="20"/>
    </location>
</feature>
<organism evidence="3 4">
    <name type="scientific">Sphingopyxis terrae subsp. terrae NBRC 15098</name>
    <dbReference type="NCBI Taxonomy" id="1219058"/>
    <lineage>
        <taxon>Bacteria</taxon>
        <taxon>Pseudomonadati</taxon>
        <taxon>Pseudomonadota</taxon>
        <taxon>Alphaproteobacteria</taxon>
        <taxon>Sphingomonadales</taxon>
        <taxon>Sphingomonadaceae</taxon>
        <taxon>Sphingopyxis</taxon>
    </lineage>
</organism>
<name>A0A142VTF5_9SPHN</name>
<proteinExistence type="predicted"/>
<gene>
    <name evidence="3" type="ORF">AOA14_00400</name>
</gene>
<dbReference type="PROSITE" id="PS51257">
    <property type="entry name" value="PROKAR_LIPOPROTEIN"/>
    <property type="match status" value="1"/>
</dbReference>